<protein>
    <submittedName>
        <fullName evidence="2">Transcriptional regulator with XRE-family HTH domain</fullName>
    </submittedName>
</protein>
<dbReference type="InterPro" id="IPR001387">
    <property type="entry name" value="Cro/C1-type_HTH"/>
</dbReference>
<dbReference type="InterPro" id="IPR043917">
    <property type="entry name" value="DUF5753"/>
</dbReference>
<name>A0ABS4TBT6_9PSEU</name>
<evidence type="ECO:0000313" key="3">
    <source>
        <dbReference type="Proteomes" id="UP001519332"/>
    </source>
</evidence>
<evidence type="ECO:0000259" key="1">
    <source>
        <dbReference type="PROSITE" id="PS50943"/>
    </source>
</evidence>
<organism evidence="2 3">
    <name type="scientific">Kibdelosporangium banguiense</name>
    <dbReference type="NCBI Taxonomy" id="1365924"/>
    <lineage>
        <taxon>Bacteria</taxon>
        <taxon>Bacillati</taxon>
        <taxon>Actinomycetota</taxon>
        <taxon>Actinomycetes</taxon>
        <taxon>Pseudonocardiales</taxon>
        <taxon>Pseudonocardiaceae</taxon>
        <taxon>Kibdelosporangium</taxon>
    </lineage>
</organism>
<dbReference type="Pfam" id="PF19054">
    <property type="entry name" value="DUF5753"/>
    <property type="match status" value="1"/>
</dbReference>
<dbReference type="SMART" id="SM00530">
    <property type="entry name" value="HTH_XRE"/>
    <property type="match status" value="1"/>
</dbReference>
<dbReference type="Proteomes" id="UP001519332">
    <property type="component" value="Unassembled WGS sequence"/>
</dbReference>
<proteinExistence type="predicted"/>
<evidence type="ECO:0000313" key="2">
    <source>
        <dbReference type="EMBL" id="MBP2321444.1"/>
    </source>
</evidence>
<feature type="domain" description="HTH cro/C1-type" evidence="1">
    <location>
        <begin position="44"/>
        <end position="99"/>
    </location>
</feature>
<dbReference type="Gene3D" id="1.10.260.40">
    <property type="entry name" value="lambda repressor-like DNA-binding domains"/>
    <property type="match status" value="1"/>
</dbReference>
<dbReference type="PROSITE" id="PS50943">
    <property type="entry name" value="HTH_CROC1"/>
    <property type="match status" value="1"/>
</dbReference>
<reference evidence="2 3" key="1">
    <citation type="submission" date="2021-03" db="EMBL/GenBank/DDBJ databases">
        <title>Sequencing the genomes of 1000 actinobacteria strains.</title>
        <authorList>
            <person name="Klenk H.-P."/>
        </authorList>
    </citation>
    <scope>NUCLEOTIDE SEQUENCE [LARGE SCALE GENOMIC DNA]</scope>
    <source>
        <strain evidence="2 3">DSM 46670</strain>
    </source>
</reference>
<dbReference type="Pfam" id="PF13560">
    <property type="entry name" value="HTH_31"/>
    <property type="match status" value="1"/>
</dbReference>
<dbReference type="EMBL" id="JAGINW010000001">
    <property type="protein sequence ID" value="MBP2321444.1"/>
    <property type="molecule type" value="Genomic_DNA"/>
</dbReference>
<comment type="caution">
    <text evidence="2">The sequence shown here is derived from an EMBL/GenBank/DDBJ whole genome shotgun (WGS) entry which is preliminary data.</text>
</comment>
<dbReference type="RefSeq" id="WP_209636317.1">
    <property type="nucleotide sequence ID" value="NZ_JAGINW010000001.1"/>
</dbReference>
<keyword evidence="3" id="KW-1185">Reference proteome</keyword>
<dbReference type="CDD" id="cd00093">
    <property type="entry name" value="HTH_XRE"/>
    <property type="match status" value="1"/>
</dbReference>
<dbReference type="SUPFAM" id="SSF47413">
    <property type="entry name" value="lambda repressor-like DNA-binding domains"/>
    <property type="match status" value="1"/>
</dbReference>
<sequence>MFSVTLVILRNHCPYLHVRKALGDIVSGNRKPPQARDRALGAQLKTMRTRQTELSLEAAAEMLGWSAATMSRIENGKRHISAEDVASILAVYRIPVDQRDALVRRAKAIDEPGWWSRPLPGVPDELGALASYEADANALTDWSVNIIPGLLQTYEYAKAYMLDIGNPSEDIEMVWMARLRRQQILPKIEYTAFIGEAAIRTPFGGAEVLTAQLKHLVEVTKRGIGVRLVPQHLPRAGLYHSWLLLDFPGSPSIAHIELLRGGVFLHDPEVDGYVSQRAKLNKIALSTAESRDILRKLIEQREGKR</sequence>
<dbReference type="InterPro" id="IPR010982">
    <property type="entry name" value="Lambda_DNA-bd_dom_sf"/>
</dbReference>
<accession>A0ABS4TBT6</accession>
<gene>
    <name evidence="2" type="ORF">JOF56_001829</name>
</gene>